<dbReference type="CDD" id="cd00851">
    <property type="entry name" value="MTH1175"/>
    <property type="match status" value="1"/>
</dbReference>
<dbReference type="STRING" id="36842.SAMN02194393_03080"/>
<sequence length="122" mass="13372">MKNNLSAELKIAFPTNDGENVEEHFGHCKKFAIYNVKDNEIVSKEYLDAPKHEPGVLPKFLGKYGATTIITGGMGQMAVDLFKNQGVEVILGATGRIEDNLNEYLGGELCSKGSACDHHHDH</sequence>
<evidence type="ECO:0000259" key="1">
    <source>
        <dbReference type="Pfam" id="PF02579"/>
    </source>
</evidence>
<dbReference type="SUPFAM" id="SSF53146">
    <property type="entry name" value="Nitrogenase accessory factor-like"/>
    <property type="match status" value="1"/>
</dbReference>
<dbReference type="OrthoDB" id="280278at2"/>
<dbReference type="AlphaFoldDB" id="A0A1T5LLY7"/>
<dbReference type="PANTHER" id="PTHR42983:SF1">
    <property type="entry name" value="IRON-MOLYBDENUM PROTEIN"/>
    <property type="match status" value="1"/>
</dbReference>
<dbReference type="InterPro" id="IPR036105">
    <property type="entry name" value="DiNase_FeMo-co_biosyn_sf"/>
</dbReference>
<evidence type="ECO:0000313" key="3">
    <source>
        <dbReference type="Proteomes" id="UP000190285"/>
    </source>
</evidence>
<protein>
    <submittedName>
        <fullName evidence="2">Predicted Fe-Mo cluster-binding protein, NifX family</fullName>
    </submittedName>
</protein>
<dbReference type="RefSeq" id="WP_079492776.1">
    <property type="nucleotide sequence ID" value="NZ_FUZT01000007.1"/>
</dbReference>
<dbReference type="InterPro" id="IPR033913">
    <property type="entry name" value="MTH1175_dom"/>
</dbReference>
<evidence type="ECO:0000313" key="2">
    <source>
        <dbReference type="EMBL" id="SKC77027.1"/>
    </source>
</evidence>
<organism evidence="2 3">
    <name type="scientific">Maledivibacter halophilus</name>
    <dbReference type="NCBI Taxonomy" id="36842"/>
    <lineage>
        <taxon>Bacteria</taxon>
        <taxon>Bacillati</taxon>
        <taxon>Bacillota</taxon>
        <taxon>Clostridia</taxon>
        <taxon>Peptostreptococcales</taxon>
        <taxon>Caminicellaceae</taxon>
        <taxon>Maledivibacter</taxon>
    </lineage>
</organism>
<dbReference type="EMBL" id="FUZT01000007">
    <property type="protein sequence ID" value="SKC77027.1"/>
    <property type="molecule type" value="Genomic_DNA"/>
</dbReference>
<dbReference type="Gene3D" id="3.30.420.130">
    <property type="entry name" value="Dinitrogenase iron-molybdenum cofactor biosynthesis domain"/>
    <property type="match status" value="1"/>
</dbReference>
<accession>A0A1T5LLY7</accession>
<name>A0A1T5LLY7_9FIRM</name>
<feature type="domain" description="Dinitrogenase iron-molybdenum cofactor biosynthesis" evidence="1">
    <location>
        <begin position="17"/>
        <end position="105"/>
    </location>
</feature>
<dbReference type="Proteomes" id="UP000190285">
    <property type="component" value="Unassembled WGS sequence"/>
</dbReference>
<dbReference type="Pfam" id="PF02579">
    <property type="entry name" value="Nitro_FeMo-Co"/>
    <property type="match status" value="1"/>
</dbReference>
<dbReference type="PANTHER" id="PTHR42983">
    <property type="entry name" value="DINITROGENASE IRON-MOLYBDENUM COFACTOR PROTEIN-RELATED"/>
    <property type="match status" value="1"/>
</dbReference>
<gene>
    <name evidence="2" type="ORF">SAMN02194393_03080</name>
</gene>
<proteinExistence type="predicted"/>
<reference evidence="3" key="1">
    <citation type="submission" date="2017-02" db="EMBL/GenBank/DDBJ databases">
        <authorList>
            <person name="Varghese N."/>
            <person name="Submissions S."/>
        </authorList>
    </citation>
    <scope>NUCLEOTIDE SEQUENCE [LARGE SCALE GENOMIC DNA]</scope>
    <source>
        <strain evidence="3">M1</strain>
    </source>
</reference>
<keyword evidence="3" id="KW-1185">Reference proteome</keyword>
<dbReference type="InterPro" id="IPR003731">
    <property type="entry name" value="Di-Nase_FeMo-co_biosynth"/>
</dbReference>